<keyword evidence="2 5" id="KW-0238">DNA-binding</keyword>
<proteinExistence type="predicted"/>
<comment type="caution">
    <text evidence="5">The sequence shown here is derived from an EMBL/GenBank/DDBJ whole genome shotgun (WGS) entry which is preliminary data.</text>
</comment>
<dbReference type="AlphaFoldDB" id="A0AAE3W9X2"/>
<dbReference type="EMBL" id="JAUSUZ010000001">
    <property type="protein sequence ID" value="MDQ0371167.1"/>
    <property type="molecule type" value="Genomic_DNA"/>
</dbReference>
<dbReference type="Proteomes" id="UP001240236">
    <property type="component" value="Unassembled WGS sequence"/>
</dbReference>
<feature type="domain" description="HTH hxlR-type" evidence="4">
    <location>
        <begin position="18"/>
        <end position="115"/>
    </location>
</feature>
<dbReference type="InterPro" id="IPR002577">
    <property type="entry name" value="HTH_HxlR"/>
</dbReference>
<sequence length="115" mass="12741">MTTQRSRSQWNHSDEAECKRAGAALEIVGQRWSPSILIALARGTERFTEIAAAATGISARMLTVRLKQLQAARLVERIVVPTTPVSVRYRLTPRGVDLVASLQPIAGFVRRWDDA</sequence>
<dbReference type="Pfam" id="PF01638">
    <property type="entry name" value="HxlR"/>
    <property type="match status" value="1"/>
</dbReference>
<dbReference type="InterPro" id="IPR036390">
    <property type="entry name" value="WH_DNA-bd_sf"/>
</dbReference>
<evidence type="ECO:0000256" key="2">
    <source>
        <dbReference type="ARBA" id="ARBA00023125"/>
    </source>
</evidence>
<protein>
    <submittedName>
        <fullName evidence="5">DNA-binding HxlR family transcriptional regulator</fullName>
    </submittedName>
</protein>
<dbReference type="PANTHER" id="PTHR33204:SF37">
    <property type="entry name" value="HTH-TYPE TRANSCRIPTIONAL REGULATOR YODB"/>
    <property type="match status" value="1"/>
</dbReference>
<name>A0AAE3W9X2_9ACTN</name>
<dbReference type="SUPFAM" id="SSF46785">
    <property type="entry name" value="Winged helix' DNA-binding domain"/>
    <property type="match status" value="1"/>
</dbReference>
<dbReference type="PANTHER" id="PTHR33204">
    <property type="entry name" value="TRANSCRIPTIONAL REGULATOR, MARR FAMILY"/>
    <property type="match status" value="1"/>
</dbReference>
<keyword evidence="3" id="KW-0804">Transcription</keyword>
<accession>A0AAE3W9X2</accession>
<dbReference type="InterPro" id="IPR036388">
    <property type="entry name" value="WH-like_DNA-bd_sf"/>
</dbReference>
<reference evidence="5 6" key="1">
    <citation type="submission" date="2023-07" db="EMBL/GenBank/DDBJ databases">
        <title>Sequencing the genomes of 1000 actinobacteria strains.</title>
        <authorList>
            <person name="Klenk H.-P."/>
        </authorList>
    </citation>
    <scope>NUCLEOTIDE SEQUENCE [LARGE SCALE GENOMIC DNA]</scope>
    <source>
        <strain evidence="5 6">DSM 44709</strain>
    </source>
</reference>
<keyword evidence="1" id="KW-0805">Transcription regulation</keyword>
<dbReference type="RefSeq" id="WP_307247725.1">
    <property type="nucleotide sequence ID" value="NZ_JAUSUZ010000001.1"/>
</dbReference>
<dbReference type="GO" id="GO:0003677">
    <property type="term" value="F:DNA binding"/>
    <property type="evidence" value="ECO:0007669"/>
    <property type="project" value="UniProtKB-KW"/>
</dbReference>
<evidence type="ECO:0000256" key="3">
    <source>
        <dbReference type="ARBA" id="ARBA00023163"/>
    </source>
</evidence>
<dbReference type="Gene3D" id="1.10.10.10">
    <property type="entry name" value="Winged helix-like DNA-binding domain superfamily/Winged helix DNA-binding domain"/>
    <property type="match status" value="1"/>
</dbReference>
<organism evidence="5 6">
    <name type="scientific">Catenuloplanes indicus</name>
    <dbReference type="NCBI Taxonomy" id="137267"/>
    <lineage>
        <taxon>Bacteria</taxon>
        <taxon>Bacillati</taxon>
        <taxon>Actinomycetota</taxon>
        <taxon>Actinomycetes</taxon>
        <taxon>Micromonosporales</taxon>
        <taxon>Micromonosporaceae</taxon>
        <taxon>Catenuloplanes</taxon>
    </lineage>
</organism>
<dbReference type="PROSITE" id="PS51118">
    <property type="entry name" value="HTH_HXLR"/>
    <property type="match status" value="1"/>
</dbReference>
<evidence type="ECO:0000313" key="5">
    <source>
        <dbReference type="EMBL" id="MDQ0371167.1"/>
    </source>
</evidence>
<evidence type="ECO:0000313" key="6">
    <source>
        <dbReference type="Proteomes" id="UP001240236"/>
    </source>
</evidence>
<keyword evidence="6" id="KW-1185">Reference proteome</keyword>
<gene>
    <name evidence="5" type="ORF">J2S42_007836</name>
</gene>
<evidence type="ECO:0000259" key="4">
    <source>
        <dbReference type="PROSITE" id="PS51118"/>
    </source>
</evidence>
<evidence type="ECO:0000256" key="1">
    <source>
        <dbReference type="ARBA" id="ARBA00023015"/>
    </source>
</evidence>